<dbReference type="CDD" id="cd04590">
    <property type="entry name" value="CBS_pair_CorC_HlyC_assoc"/>
    <property type="match status" value="1"/>
</dbReference>
<evidence type="ECO:0000256" key="3">
    <source>
        <dbReference type="ARBA" id="ARBA00022692"/>
    </source>
</evidence>
<dbReference type="InterPro" id="IPR036318">
    <property type="entry name" value="FAD-bd_PCMH-like_sf"/>
</dbReference>
<evidence type="ECO:0000256" key="8">
    <source>
        <dbReference type="PROSITE-ProRule" id="PRU00703"/>
    </source>
</evidence>
<dbReference type="Gene3D" id="3.30.465.10">
    <property type="match status" value="1"/>
</dbReference>
<proteinExistence type="predicted"/>
<keyword evidence="6 8" id="KW-0129">CBS domain</keyword>
<dbReference type="InterPro" id="IPR005170">
    <property type="entry name" value="Transptr-assoc_dom"/>
</dbReference>
<dbReference type="InterPro" id="IPR046342">
    <property type="entry name" value="CBS_dom_sf"/>
</dbReference>
<evidence type="ECO:0000259" key="12">
    <source>
        <dbReference type="PROSITE" id="PS51846"/>
    </source>
</evidence>
<feature type="domain" description="CBS" evidence="11">
    <location>
        <begin position="284"/>
        <end position="341"/>
    </location>
</feature>
<dbReference type="InterPro" id="IPR002550">
    <property type="entry name" value="CNNM"/>
</dbReference>
<keyword evidence="7 9" id="KW-0472">Membrane</keyword>
<dbReference type="SMART" id="SM01091">
    <property type="entry name" value="CorC_HlyC"/>
    <property type="match status" value="1"/>
</dbReference>
<dbReference type="Pfam" id="PF00571">
    <property type="entry name" value="CBS"/>
    <property type="match status" value="2"/>
</dbReference>
<dbReference type="InterPro" id="IPR000644">
    <property type="entry name" value="CBS_dom"/>
</dbReference>
<evidence type="ECO:0000256" key="4">
    <source>
        <dbReference type="ARBA" id="ARBA00022737"/>
    </source>
</evidence>
<feature type="transmembrane region" description="Helical" evidence="10">
    <location>
        <begin position="135"/>
        <end position="157"/>
    </location>
</feature>
<dbReference type="PANTHER" id="PTHR43099">
    <property type="entry name" value="UPF0053 PROTEIN YRKA"/>
    <property type="match status" value="1"/>
</dbReference>
<dbReference type="InterPro" id="IPR044751">
    <property type="entry name" value="Ion_transp-like_CBS"/>
</dbReference>
<keyword evidence="4" id="KW-0677">Repeat</keyword>
<evidence type="ECO:0000256" key="10">
    <source>
        <dbReference type="SAM" id="Phobius"/>
    </source>
</evidence>
<dbReference type="InterPro" id="IPR051676">
    <property type="entry name" value="UPF0053_domain"/>
</dbReference>
<dbReference type="InterPro" id="IPR016169">
    <property type="entry name" value="FAD-bd_PCMH_sub2"/>
</dbReference>
<protein>
    <submittedName>
        <fullName evidence="13">Hemolysin family protein</fullName>
    </submittedName>
</protein>
<feature type="transmembrane region" description="Helical" evidence="10">
    <location>
        <begin position="100"/>
        <end position="123"/>
    </location>
</feature>
<dbReference type="PROSITE" id="PS51371">
    <property type="entry name" value="CBS"/>
    <property type="match status" value="2"/>
</dbReference>
<evidence type="ECO:0000259" key="11">
    <source>
        <dbReference type="PROSITE" id="PS51371"/>
    </source>
</evidence>
<evidence type="ECO:0000256" key="1">
    <source>
        <dbReference type="ARBA" id="ARBA00004651"/>
    </source>
</evidence>
<evidence type="ECO:0000256" key="6">
    <source>
        <dbReference type="ARBA" id="ARBA00023122"/>
    </source>
</evidence>
<dbReference type="Pfam" id="PF01595">
    <property type="entry name" value="CNNM"/>
    <property type="match status" value="1"/>
</dbReference>
<evidence type="ECO:0000256" key="2">
    <source>
        <dbReference type="ARBA" id="ARBA00022475"/>
    </source>
</evidence>
<keyword evidence="2" id="KW-1003">Cell membrane</keyword>
<evidence type="ECO:0000256" key="7">
    <source>
        <dbReference type="ARBA" id="ARBA00023136"/>
    </source>
</evidence>
<accession>A0ABW4QR66</accession>
<evidence type="ECO:0000313" key="14">
    <source>
        <dbReference type="Proteomes" id="UP001597197"/>
    </source>
</evidence>
<keyword evidence="5 9" id="KW-1133">Transmembrane helix</keyword>
<dbReference type="Proteomes" id="UP001597197">
    <property type="component" value="Unassembled WGS sequence"/>
</dbReference>
<reference evidence="14" key="1">
    <citation type="journal article" date="2019" name="Int. J. Syst. Evol. Microbiol.">
        <title>The Global Catalogue of Microorganisms (GCM) 10K type strain sequencing project: providing services to taxonomists for standard genome sequencing and annotation.</title>
        <authorList>
            <consortium name="The Broad Institute Genomics Platform"/>
            <consortium name="The Broad Institute Genome Sequencing Center for Infectious Disease"/>
            <person name="Wu L."/>
            <person name="Ma J."/>
        </authorList>
    </citation>
    <scope>NUCLEOTIDE SEQUENCE [LARGE SCALE GENOMIC DNA]</scope>
    <source>
        <strain evidence="14">CGMCC 1.15795</strain>
    </source>
</reference>
<comment type="subcellular location">
    <subcellularLocation>
        <location evidence="1">Cell membrane</location>
        <topology evidence="1">Multi-pass membrane protein</topology>
    </subcellularLocation>
</comment>
<sequence length="441" mass="48674">MGLKILLTLLLVLVNGFFVAAEFSLIRVRLSQLEIKAKEGSRLAVQALSVIRHLYDYLSATQLGVTIASLILGAVGEEVATELILGGVHKLGFNLPEATAHTIAVVSGLVIITVLHVLFGELFPKALAIQRPESVSLALVLPLRAFYLATLPLNWFLSKASNALLGAVGISNVHGSEAHTSDELRLLLDQSKESGEIQDSEHELIENVFQFNDRMVRQIMVPRTKLAALDVNAPEDKLLEKIFSEGYSRLPVYDGHIDNIVGVLNVKDLLPIVRRGEAIELARIMRPAYFVPETKKINRLLRQFQRKHIVMAVVSDEFGGVAGIVTIEDIMEELVGEIQDEYDNEVPVVEKISESEYRVDTATPIPDANEYLPYPLPESDDYETVGGLLNVLYGNIPEVGDVAVLDPYEFRVLSRTGRVVEMVQLRVLTPQTPTDEDPLGA</sequence>
<dbReference type="Pfam" id="PF03471">
    <property type="entry name" value="CorC_HlyC"/>
    <property type="match status" value="1"/>
</dbReference>
<evidence type="ECO:0000313" key="13">
    <source>
        <dbReference type="EMBL" id="MFD1871540.1"/>
    </source>
</evidence>
<keyword evidence="14" id="KW-1185">Reference proteome</keyword>
<name>A0ABW4QR66_9BACT</name>
<dbReference type="RefSeq" id="WP_382311857.1">
    <property type="nucleotide sequence ID" value="NZ_JBHUFD010000001.1"/>
</dbReference>
<feature type="domain" description="CBS" evidence="11">
    <location>
        <begin position="220"/>
        <end position="279"/>
    </location>
</feature>
<dbReference type="PANTHER" id="PTHR43099:SF5">
    <property type="entry name" value="HLYC_CORC FAMILY TRANSPORTER"/>
    <property type="match status" value="1"/>
</dbReference>
<dbReference type="SUPFAM" id="SSF56176">
    <property type="entry name" value="FAD-binding/transporter-associated domain-like"/>
    <property type="match status" value="1"/>
</dbReference>
<dbReference type="EMBL" id="JBHUFD010000001">
    <property type="protein sequence ID" value="MFD1871540.1"/>
    <property type="molecule type" value="Genomic_DNA"/>
</dbReference>
<evidence type="ECO:0000256" key="9">
    <source>
        <dbReference type="PROSITE-ProRule" id="PRU01193"/>
    </source>
</evidence>
<dbReference type="SUPFAM" id="SSF54631">
    <property type="entry name" value="CBS-domain pair"/>
    <property type="match status" value="1"/>
</dbReference>
<gene>
    <name evidence="13" type="ORF">ACFSDX_03830</name>
</gene>
<dbReference type="Gene3D" id="3.10.580.10">
    <property type="entry name" value="CBS-domain"/>
    <property type="match status" value="1"/>
</dbReference>
<dbReference type="PROSITE" id="PS51846">
    <property type="entry name" value="CNNM"/>
    <property type="match status" value="1"/>
</dbReference>
<keyword evidence="3 9" id="KW-0812">Transmembrane</keyword>
<organism evidence="13 14">
    <name type="scientific">Hymenobacter bucti</name>
    <dbReference type="NCBI Taxonomy" id="1844114"/>
    <lineage>
        <taxon>Bacteria</taxon>
        <taxon>Pseudomonadati</taxon>
        <taxon>Bacteroidota</taxon>
        <taxon>Cytophagia</taxon>
        <taxon>Cytophagales</taxon>
        <taxon>Hymenobacteraceae</taxon>
        <taxon>Hymenobacter</taxon>
    </lineage>
</organism>
<evidence type="ECO:0000256" key="5">
    <source>
        <dbReference type="ARBA" id="ARBA00022989"/>
    </source>
</evidence>
<feature type="domain" description="CNNM transmembrane" evidence="12">
    <location>
        <begin position="1"/>
        <end position="201"/>
    </location>
</feature>
<comment type="caution">
    <text evidence="13">The sequence shown here is derived from an EMBL/GenBank/DDBJ whole genome shotgun (WGS) entry which is preliminary data.</text>
</comment>